<protein>
    <submittedName>
        <fullName evidence="3">Uncharacterized protein</fullName>
    </submittedName>
</protein>
<dbReference type="Proteomes" id="UP000242287">
    <property type="component" value="Unassembled WGS sequence"/>
</dbReference>
<dbReference type="AlphaFoldDB" id="A0A2A9NCI4"/>
<proteinExistence type="predicted"/>
<name>A0A2A9NCI4_9AGAR</name>
<feature type="coiled-coil region" evidence="1">
    <location>
        <begin position="280"/>
        <end position="307"/>
    </location>
</feature>
<keyword evidence="1" id="KW-0175">Coiled coil</keyword>
<sequence>MEDLTQELSKIDLIRRTTAIWKEMAKSMWKDNILTCTQATLDQATHLLLLEDKAHKYAQMTDEQVYDTEIDRRDQIISRITTLNENADKIITDIKRNSVQAKDKEKANLITQRGWESAKKTILQNPSKYFPSGLTTPQQSRIVSEIVKDLLSKDDHEWALRVLRDTKNKGLQAKAMEHRISAIVRKLHQQIQGAPTLPALTEDHRDQDMSLADPIPWTETEEYKQNRKLWLDTASELFEKLSPYFPPEERKMKEELYCEAADICALEDKEMTQLYSISSLTDSNKKREKEEERKAKIDREFQSLLQAENRRQSNQKKQNFEDYLASKDFEYYVQHTRNQITNPAVPFNKKETLKNLVKQAERTKWSPKHLVDDNGSVLPDSPPPSPPPKKTKPNHKKDRANTKQEAEKARKGDTPNTRHLQKLLNEMNKDNGMKIMREIHKISEKDKLANTKQKLVKPTEAKKTTPQSYAQKTSGGTKDPRKDGAGGWKTVGTNNKVSRATILPPPPNVFKFFVTDDETTLPSPKQTDEELTDALNNIISENVEWLLALGSNHVKSANWSKDPKAIVVTMTQNIDQNRENDLPDGRVAFEALREVVLDLFLDTTLANRKPRSKLQFPRVPLQHSDGLPMDNGLLYHYLRKHPNFENIRFSLTPRFE</sequence>
<keyword evidence="4" id="KW-1185">Reference proteome</keyword>
<organism evidence="3 4">
    <name type="scientific">Amanita thiersii Skay4041</name>
    <dbReference type="NCBI Taxonomy" id="703135"/>
    <lineage>
        <taxon>Eukaryota</taxon>
        <taxon>Fungi</taxon>
        <taxon>Dikarya</taxon>
        <taxon>Basidiomycota</taxon>
        <taxon>Agaricomycotina</taxon>
        <taxon>Agaricomycetes</taxon>
        <taxon>Agaricomycetidae</taxon>
        <taxon>Agaricales</taxon>
        <taxon>Pluteineae</taxon>
        <taxon>Amanitaceae</taxon>
        <taxon>Amanita</taxon>
    </lineage>
</organism>
<evidence type="ECO:0000313" key="3">
    <source>
        <dbReference type="EMBL" id="PFH47034.1"/>
    </source>
</evidence>
<gene>
    <name evidence="3" type="ORF">AMATHDRAFT_7134</name>
</gene>
<feature type="compositionally biased region" description="Basic and acidic residues" evidence="2">
    <location>
        <begin position="399"/>
        <end position="413"/>
    </location>
</feature>
<feature type="compositionally biased region" description="Basic and acidic residues" evidence="2">
    <location>
        <begin position="360"/>
        <end position="372"/>
    </location>
</feature>
<accession>A0A2A9NCI4</accession>
<feature type="compositionally biased region" description="Polar residues" evidence="2">
    <location>
        <begin position="464"/>
        <end position="476"/>
    </location>
</feature>
<evidence type="ECO:0000313" key="4">
    <source>
        <dbReference type="Proteomes" id="UP000242287"/>
    </source>
</evidence>
<feature type="compositionally biased region" description="Basic residues" evidence="2">
    <location>
        <begin position="389"/>
        <end position="398"/>
    </location>
</feature>
<evidence type="ECO:0000256" key="2">
    <source>
        <dbReference type="SAM" id="MobiDB-lite"/>
    </source>
</evidence>
<feature type="region of interest" description="Disordered" evidence="2">
    <location>
        <begin position="360"/>
        <end position="418"/>
    </location>
</feature>
<feature type="region of interest" description="Disordered" evidence="2">
    <location>
        <begin position="442"/>
        <end position="492"/>
    </location>
</feature>
<evidence type="ECO:0000256" key="1">
    <source>
        <dbReference type="SAM" id="Coils"/>
    </source>
</evidence>
<reference evidence="3 4" key="1">
    <citation type="submission" date="2014-02" db="EMBL/GenBank/DDBJ databases">
        <title>Transposable element dynamics among asymbiotic and ectomycorrhizal Amanita fungi.</title>
        <authorList>
            <consortium name="DOE Joint Genome Institute"/>
            <person name="Hess J."/>
            <person name="Skrede I."/>
            <person name="Wolfe B."/>
            <person name="LaButti K."/>
            <person name="Ohm R.A."/>
            <person name="Grigoriev I.V."/>
            <person name="Pringle A."/>
        </authorList>
    </citation>
    <scope>NUCLEOTIDE SEQUENCE [LARGE SCALE GENOMIC DNA]</scope>
    <source>
        <strain evidence="3 4">SKay4041</strain>
    </source>
</reference>
<dbReference type="EMBL" id="KZ302139">
    <property type="protein sequence ID" value="PFH47034.1"/>
    <property type="molecule type" value="Genomic_DNA"/>
</dbReference>